<gene>
    <name evidence="2" type="ORF">L228DRAFT_237274</name>
</gene>
<name>A0A165I3N6_XYLHT</name>
<evidence type="ECO:0000313" key="2">
    <source>
        <dbReference type="EMBL" id="KZF24332.1"/>
    </source>
</evidence>
<organism evidence="2 3">
    <name type="scientific">Xylona heveae (strain CBS 132557 / TC161)</name>
    <dbReference type="NCBI Taxonomy" id="1328760"/>
    <lineage>
        <taxon>Eukaryota</taxon>
        <taxon>Fungi</taxon>
        <taxon>Dikarya</taxon>
        <taxon>Ascomycota</taxon>
        <taxon>Pezizomycotina</taxon>
        <taxon>Xylonomycetes</taxon>
        <taxon>Xylonales</taxon>
        <taxon>Xylonaceae</taxon>
        <taxon>Xylona</taxon>
    </lineage>
</organism>
<dbReference type="Proteomes" id="UP000076632">
    <property type="component" value="Unassembled WGS sequence"/>
</dbReference>
<feature type="region of interest" description="Disordered" evidence="1">
    <location>
        <begin position="171"/>
        <end position="200"/>
    </location>
</feature>
<sequence>MTISISPTTKTSSTPPSNQFPCRTFSSSSANTDLRSNSASKASVRHASHASSYNPTSAFFPQTNFNSVTTINPKAVHVRIFPRPRNVAESRAVLKVLERFGDVVMYKNLQYESTHPAPNAALAIFASPGGAQATLDASPVRFTLHSELDGDKIVEETDYIHELAKKMASSFSSSSTSSMKHSNSDIFDEEATDETTHSESDIPPREFQIIVERSRFNHQWYIERQPFYGGFAPDLKSVAAVDLIKSVPLQGLADVSTYRKELPHRIQRRRVAEASRPVGLRAMWEEGLREGSGARTAGPNIEIGAREQRPRPHTAPRRRADVAGSRPTQHPQQYHQREIPRRPKRESNAMSSDSASSTIPRPLISEGAHPSEPASSLMREQISSPPLSPVPRILPDSHVATELESKSVFSAGSWGASTSFGQAQTRRPH</sequence>
<keyword evidence="3" id="KW-1185">Reference proteome</keyword>
<proteinExistence type="predicted"/>
<protein>
    <submittedName>
        <fullName evidence="2">Uncharacterized protein</fullName>
    </submittedName>
</protein>
<feature type="compositionally biased region" description="Low complexity" evidence="1">
    <location>
        <begin position="348"/>
        <end position="357"/>
    </location>
</feature>
<feature type="compositionally biased region" description="Basic and acidic residues" evidence="1">
    <location>
        <begin position="335"/>
        <end position="347"/>
    </location>
</feature>
<feature type="region of interest" description="Disordered" evidence="1">
    <location>
        <begin position="289"/>
        <end position="395"/>
    </location>
</feature>
<dbReference type="GeneID" id="28896051"/>
<feature type="compositionally biased region" description="Polar residues" evidence="1">
    <location>
        <begin position="19"/>
        <end position="41"/>
    </location>
</feature>
<feature type="region of interest" description="Disordered" evidence="1">
    <location>
        <begin position="1"/>
        <end position="43"/>
    </location>
</feature>
<dbReference type="RefSeq" id="XP_018189887.1">
    <property type="nucleotide sequence ID" value="XM_018330914.1"/>
</dbReference>
<evidence type="ECO:0000313" key="3">
    <source>
        <dbReference type="Proteomes" id="UP000076632"/>
    </source>
</evidence>
<feature type="compositionally biased region" description="Low complexity" evidence="1">
    <location>
        <begin position="1"/>
        <end position="17"/>
    </location>
</feature>
<dbReference type="OrthoDB" id="5367448at2759"/>
<dbReference type="EMBL" id="KV407456">
    <property type="protein sequence ID" value="KZF24332.1"/>
    <property type="molecule type" value="Genomic_DNA"/>
</dbReference>
<feature type="compositionally biased region" description="Low complexity" evidence="1">
    <location>
        <begin position="171"/>
        <end position="181"/>
    </location>
</feature>
<feature type="region of interest" description="Disordered" evidence="1">
    <location>
        <begin position="407"/>
        <end position="429"/>
    </location>
</feature>
<evidence type="ECO:0000256" key="1">
    <source>
        <dbReference type="SAM" id="MobiDB-lite"/>
    </source>
</evidence>
<reference evidence="2 3" key="1">
    <citation type="journal article" date="2016" name="Fungal Biol.">
        <title>The genome of Xylona heveae provides a window into fungal endophytism.</title>
        <authorList>
            <person name="Gazis R."/>
            <person name="Kuo A."/>
            <person name="Riley R."/>
            <person name="LaButti K."/>
            <person name="Lipzen A."/>
            <person name="Lin J."/>
            <person name="Amirebrahimi M."/>
            <person name="Hesse C.N."/>
            <person name="Spatafora J.W."/>
            <person name="Henrissat B."/>
            <person name="Hainaut M."/>
            <person name="Grigoriev I.V."/>
            <person name="Hibbett D.S."/>
        </authorList>
    </citation>
    <scope>NUCLEOTIDE SEQUENCE [LARGE SCALE GENOMIC DNA]</scope>
    <source>
        <strain evidence="2 3">TC161</strain>
    </source>
</reference>
<dbReference type="InParanoid" id="A0A165I3N6"/>
<accession>A0A165I3N6</accession>
<dbReference type="AlphaFoldDB" id="A0A165I3N6"/>